<accession>A0A1Z5KTP7</accession>
<dbReference type="GO" id="GO:0016168">
    <property type="term" value="F:chlorophyll binding"/>
    <property type="evidence" value="ECO:0007669"/>
    <property type="project" value="UniProtKB-KW"/>
</dbReference>
<dbReference type="Proteomes" id="UP000198406">
    <property type="component" value="Unassembled WGS sequence"/>
</dbReference>
<dbReference type="EMBL" id="BDSP01000292">
    <property type="protein sequence ID" value="GAX29597.1"/>
    <property type="molecule type" value="Genomic_DNA"/>
</dbReference>
<evidence type="ECO:0000313" key="11">
    <source>
        <dbReference type="EMBL" id="GAX29597.1"/>
    </source>
</evidence>
<sequence>MKLTTLIALILAVRSKAAFAPHNSPAAQWKRSTQSFSSMDRDSVLDGSYPGDRGFDPLGFSKSKPALYQYRQAEIKHARLAMLAAVGWPVSELLNPKIAEYFHLSPTVDETGCAPSILNGTLNKINPIFWIAWVLAASWIESYGLSRIKTANALPGDLGFDPLGLYPRDEAGQRYMQLAEIRNGRLAMVAITAFVFQEYITDYGVVRATSIFFQLAVTAIKEFAN</sequence>
<dbReference type="GO" id="GO:0030076">
    <property type="term" value="C:light-harvesting complex"/>
    <property type="evidence" value="ECO:0007669"/>
    <property type="project" value="UniProtKB-KW"/>
</dbReference>
<dbReference type="Gene3D" id="1.10.3460.10">
    <property type="entry name" value="Chlorophyll a/b binding protein domain"/>
    <property type="match status" value="1"/>
</dbReference>
<feature type="chain" id="PRO_5012622482" evidence="10">
    <location>
        <begin position="21"/>
        <end position="225"/>
    </location>
</feature>
<evidence type="ECO:0000256" key="3">
    <source>
        <dbReference type="ARBA" id="ARBA00005933"/>
    </source>
</evidence>
<keyword evidence="12" id="KW-1185">Reference proteome</keyword>
<evidence type="ECO:0000256" key="10">
    <source>
        <dbReference type="SAM" id="SignalP"/>
    </source>
</evidence>
<keyword evidence="7" id="KW-0437">Light-harvesting polypeptide</keyword>
<name>A0A1Z5KTP7_FISSO</name>
<feature type="signal peptide" evidence="10">
    <location>
        <begin position="1"/>
        <end position="20"/>
    </location>
</feature>
<evidence type="ECO:0000256" key="9">
    <source>
        <dbReference type="PIRSR" id="PIRSR601344-1"/>
    </source>
</evidence>
<gene>
    <name evidence="11" type="ORF">FisN_24Lh054</name>
</gene>
<keyword evidence="9" id="KW-0157">Chromophore</keyword>
<dbReference type="GO" id="GO:0009507">
    <property type="term" value="C:chloroplast"/>
    <property type="evidence" value="ECO:0007669"/>
    <property type="project" value="UniProtKB-SubCell"/>
</dbReference>
<dbReference type="GO" id="GO:0016020">
    <property type="term" value="C:membrane"/>
    <property type="evidence" value="ECO:0007669"/>
    <property type="project" value="InterPro"/>
</dbReference>
<dbReference type="AlphaFoldDB" id="A0A1Z5KTP7"/>
<dbReference type="PANTHER" id="PTHR21649">
    <property type="entry name" value="CHLOROPHYLL A/B BINDING PROTEIN"/>
    <property type="match status" value="1"/>
</dbReference>
<dbReference type="Pfam" id="PF00504">
    <property type="entry name" value="Chloroa_b-bind"/>
    <property type="match status" value="1"/>
</dbReference>
<dbReference type="GO" id="GO:0009765">
    <property type="term" value="P:photosynthesis, light harvesting"/>
    <property type="evidence" value="ECO:0007669"/>
    <property type="project" value="InterPro"/>
</dbReference>
<evidence type="ECO:0000256" key="1">
    <source>
        <dbReference type="ARBA" id="ARBA00004022"/>
    </source>
</evidence>
<feature type="binding site" evidence="9">
    <location>
        <position position="197"/>
    </location>
    <ligand>
        <name>chlorophyll a</name>
        <dbReference type="ChEBI" id="CHEBI:58416"/>
        <label>1</label>
    </ligand>
</feature>
<feature type="binding site" description="axial binding residue" evidence="9">
    <location>
        <position position="79"/>
    </location>
    <ligand>
        <name>chlorophyll b</name>
        <dbReference type="ChEBI" id="CHEBI:61721"/>
        <label>1</label>
    </ligand>
    <ligandPart>
        <name>Mg</name>
        <dbReference type="ChEBI" id="CHEBI:25107"/>
    </ligandPart>
</feature>
<feature type="binding site" evidence="9">
    <location>
        <position position="180"/>
    </location>
    <ligand>
        <name>chlorophyll a</name>
        <dbReference type="ChEBI" id="CHEBI:58416"/>
        <label>1</label>
    </ligand>
</feature>
<comment type="caution">
    <text evidence="11">The sequence shown here is derived from an EMBL/GenBank/DDBJ whole genome shotgun (WGS) entry which is preliminary data.</text>
</comment>
<comment type="subcellular location">
    <subcellularLocation>
        <location evidence="2">Plastid</location>
        <location evidence="2">Chloroplast</location>
    </subcellularLocation>
</comment>
<keyword evidence="10" id="KW-0732">Signal</keyword>
<evidence type="ECO:0000256" key="5">
    <source>
        <dbReference type="ARBA" id="ARBA00022531"/>
    </source>
</evidence>
<evidence type="ECO:0000256" key="7">
    <source>
        <dbReference type="ARBA" id="ARBA00023243"/>
    </source>
</evidence>
<comment type="function">
    <text evidence="1">The light-harvesting complex (LHC) functions as a light receptor, it captures and delivers excitation energy to photosystems with which it is closely associated. Energy is transferred from the carotenoid and chlorophyll C (or B) to chlorophyll A and the photosynthetic reaction centers where it is used to synthesize ATP and reducing power.</text>
</comment>
<evidence type="ECO:0000256" key="8">
    <source>
        <dbReference type="ARBA" id="ARBA00044011"/>
    </source>
</evidence>
<feature type="binding site" evidence="9">
    <location>
        <position position="74"/>
    </location>
    <ligand>
        <name>chlorophyll a</name>
        <dbReference type="ChEBI" id="CHEBI:58416"/>
        <label>1</label>
    </ligand>
</feature>
<dbReference type="InterPro" id="IPR001344">
    <property type="entry name" value="Chloro_AB-bd_pln"/>
</dbReference>
<dbReference type="SUPFAM" id="SSF103511">
    <property type="entry name" value="Chlorophyll a-b binding protein"/>
    <property type="match status" value="1"/>
</dbReference>
<feature type="binding site" evidence="9">
    <location>
        <position position="183"/>
    </location>
    <ligand>
        <name>chlorophyll a</name>
        <dbReference type="ChEBI" id="CHEBI:58416"/>
        <label>1</label>
    </ligand>
</feature>
<feature type="binding site" evidence="9">
    <location>
        <position position="77"/>
    </location>
    <ligand>
        <name>chlorophyll a</name>
        <dbReference type="ChEBI" id="CHEBI:58416"/>
        <label>1</label>
    </ligand>
</feature>
<evidence type="ECO:0000256" key="4">
    <source>
        <dbReference type="ARBA" id="ARBA00022528"/>
    </source>
</evidence>
<feature type="binding site" evidence="9">
    <location>
        <position position="185"/>
    </location>
    <ligand>
        <name>chlorophyll b</name>
        <dbReference type="ChEBI" id="CHEBI:61721"/>
        <label>2</label>
    </ligand>
</feature>
<keyword evidence="6" id="KW-0934">Plastid</keyword>
<dbReference type="OrthoDB" id="423598at2759"/>
<reference evidence="11 12" key="1">
    <citation type="journal article" date="2015" name="Plant Cell">
        <title>Oil accumulation by the oleaginous diatom Fistulifera solaris as revealed by the genome and transcriptome.</title>
        <authorList>
            <person name="Tanaka T."/>
            <person name="Maeda Y."/>
            <person name="Veluchamy A."/>
            <person name="Tanaka M."/>
            <person name="Abida H."/>
            <person name="Marechal E."/>
            <person name="Bowler C."/>
            <person name="Muto M."/>
            <person name="Sunaga Y."/>
            <person name="Tanaka M."/>
            <person name="Yoshino T."/>
            <person name="Taniguchi T."/>
            <person name="Fukuda Y."/>
            <person name="Nemoto M."/>
            <person name="Matsumoto M."/>
            <person name="Wong P.S."/>
            <person name="Aburatani S."/>
            <person name="Fujibuchi W."/>
        </authorList>
    </citation>
    <scope>NUCLEOTIDE SEQUENCE [LARGE SCALE GENOMIC DNA]</scope>
    <source>
        <strain evidence="11 12">JPCC DA0580</strain>
    </source>
</reference>
<feature type="binding site" description="axial binding residue" evidence="9">
    <location>
        <position position="61"/>
    </location>
    <ligand>
        <name>chlorophyll b</name>
        <dbReference type="ChEBI" id="CHEBI:61721"/>
        <label>1</label>
    </ligand>
    <ligandPart>
        <name>Mg</name>
        <dbReference type="ChEBI" id="CHEBI:25107"/>
    </ligandPart>
</feature>
<dbReference type="InParanoid" id="A0A1Z5KTP7"/>
<keyword evidence="4" id="KW-0150">Chloroplast</keyword>
<comment type="similarity">
    <text evidence="3">Belongs to the fucoxanthin chlorophyll protein family.</text>
</comment>
<comment type="subunit">
    <text evidence="8">The LHC complex of chromophytic algae is composed of fucoxanthin, chlorophyll A and C bound non-covalently by fucoxanthin chlorophyll proteins (FCPs). The ratio of the pigments in LHC; fucoxanthin: chlorophyll C: chlorophyll A; (0.6-1): (0.1-0.3): (1).</text>
</comment>
<organism evidence="11 12">
    <name type="scientific">Fistulifera solaris</name>
    <name type="common">Oleaginous diatom</name>
    <dbReference type="NCBI Taxonomy" id="1519565"/>
    <lineage>
        <taxon>Eukaryota</taxon>
        <taxon>Sar</taxon>
        <taxon>Stramenopiles</taxon>
        <taxon>Ochrophyta</taxon>
        <taxon>Bacillariophyta</taxon>
        <taxon>Bacillariophyceae</taxon>
        <taxon>Bacillariophycidae</taxon>
        <taxon>Naviculales</taxon>
        <taxon>Naviculaceae</taxon>
        <taxon>Fistulifera</taxon>
    </lineage>
</organism>
<proteinExistence type="inferred from homology"/>
<evidence type="ECO:0000256" key="6">
    <source>
        <dbReference type="ARBA" id="ARBA00022640"/>
    </source>
</evidence>
<keyword evidence="5" id="KW-0602">Photosynthesis</keyword>
<dbReference type="InterPro" id="IPR022796">
    <property type="entry name" value="Chloroa_b-bind"/>
</dbReference>
<evidence type="ECO:0000256" key="2">
    <source>
        <dbReference type="ARBA" id="ARBA00004229"/>
    </source>
</evidence>
<keyword evidence="9" id="KW-0148">Chlorophyll</keyword>
<evidence type="ECO:0000313" key="12">
    <source>
        <dbReference type="Proteomes" id="UP000198406"/>
    </source>
</evidence>
<protein>
    <submittedName>
        <fullName evidence="11">Light-harvesting complex I chlorophyll a/b binding protein 2</fullName>
    </submittedName>
</protein>